<dbReference type="Gene3D" id="3.60.10.10">
    <property type="entry name" value="Endonuclease/exonuclease/phosphatase"/>
    <property type="match status" value="1"/>
</dbReference>
<proteinExistence type="predicted"/>
<dbReference type="GeneID" id="20670881"/>
<sequence>MINAPKEYSSQLRIWQENVNTSDITQHGSLNTRAYDEYNVIAFQEPYIDFLGNTRASHDWHVLYPSTHLSSNEPKRSVLLIRSNLLSCSWRQIEFPSNDVTVVQFMGDFGILTLFNIYNDCNHRRTLNTL</sequence>
<dbReference type="STRING" id="747525.W4K353"/>
<dbReference type="RefSeq" id="XP_009548079.1">
    <property type="nucleotide sequence ID" value="XM_009549784.1"/>
</dbReference>
<dbReference type="KEGG" id="hir:HETIRDRAFT_322581"/>
<name>W4K353_HETIT</name>
<reference evidence="1 2" key="1">
    <citation type="journal article" date="2012" name="New Phytol.">
        <title>Insight into trade-off between wood decay and parasitism from the genome of a fungal forest pathogen.</title>
        <authorList>
            <person name="Olson A."/>
            <person name="Aerts A."/>
            <person name="Asiegbu F."/>
            <person name="Belbahri L."/>
            <person name="Bouzid O."/>
            <person name="Broberg A."/>
            <person name="Canback B."/>
            <person name="Coutinho P.M."/>
            <person name="Cullen D."/>
            <person name="Dalman K."/>
            <person name="Deflorio G."/>
            <person name="van Diepen L.T."/>
            <person name="Dunand C."/>
            <person name="Duplessis S."/>
            <person name="Durling M."/>
            <person name="Gonthier P."/>
            <person name="Grimwood J."/>
            <person name="Fossdal C.G."/>
            <person name="Hansson D."/>
            <person name="Henrissat B."/>
            <person name="Hietala A."/>
            <person name="Himmelstrand K."/>
            <person name="Hoffmeister D."/>
            <person name="Hogberg N."/>
            <person name="James T.Y."/>
            <person name="Karlsson M."/>
            <person name="Kohler A."/>
            <person name="Kues U."/>
            <person name="Lee Y.H."/>
            <person name="Lin Y.C."/>
            <person name="Lind M."/>
            <person name="Lindquist E."/>
            <person name="Lombard V."/>
            <person name="Lucas S."/>
            <person name="Lunden K."/>
            <person name="Morin E."/>
            <person name="Murat C."/>
            <person name="Park J."/>
            <person name="Raffaello T."/>
            <person name="Rouze P."/>
            <person name="Salamov A."/>
            <person name="Schmutz J."/>
            <person name="Solheim H."/>
            <person name="Stahlberg J."/>
            <person name="Velez H."/>
            <person name="de Vries R.P."/>
            <person name="Wiebenga A."/>
            <person name="Woodward S."/>
            <person name="Yakovlev I."/>
            <person name="Garbelotto M."/>
            <person name="Martin F."/>
            <person name="Grigoriev I.V."/>
            <person name="Stenlid J."/>
        </authorList>
    </citation>
    <scope>NUCLEOTIDE SEQUENCE [LARGE SCALE GENOMIC DNA]</scope>
    <source>
        <strain evidence="1 2">TC 32-1</strain>
    </source>
</reference>
<evidence type="ECO:0008006" key="3">
    <source>
        <dbReference type="Google" id="ProtNLM"/>
    </source>
</evidence>
<dbReference type="EMBL" id="KI925460">
    <property type="protein sequence ID" value="ETW79496.1"/>
    <property type="molecule type" value="Genomic_DNA"/>
</dbReference>
<feature type="non-terminal residue" evidence="1">
    <location>
        <position position="130"/>
    </location>
</feature>
<protein>
    <recommendedName>
        <fullName evidence="3">Endonuclease/exonuclease/phosphatase domain-containing protein</fullName>
    </recommendedName>
</protein>
<dbReference type="Proteomes" id="UP000030671">
    <property type="component" value="Unassembled WGS sequence"/>
</dbReference>
<dbReference type="InParanoid" id="W4K353"/>
<dbReference type="AlphaFoldDB" id="W4K353"/>
<dbReference type="OrthoDB" id="2840473at2759"/>
<dbReference type="InterPro" id="IPR036691">
    <property type="entry name" value="Endo/exonu/phosph_ase_sf"/>
</dbReference>
<gene>
    <name evidence="1" type="ORF">HETIRDRAFT_322581</name>
</gene>
<dbReference type="HOGENOM" id="CLU_159031_0_0_1"/>
<dbReference type="eggNOG" id="ENOG502RCSW">
    <property type="taxonomic scope" value="Eukaryota"/>
</dbReference>
<evidence type="ECO:0000313" key="1">
    <source>
        <dbReference type="EMBL" id="ETW79496.1"/>
    </source>
</evidence>
<dbReference type="SUPFAM" id="SSF56219">
    <property type="entry name" value="DNase I-like"/>
    <property type="match status" value="1"/>
</dbReference>
<evidence type="ECO:0000313" key="2">
    <source>
        <dbReference type="Proteomes" id="UP000030671"/>
    </source>
</evidence>
<accession>W4K353</accession>
<keyword evidence="2" id="KW-1185">Reference proteome</keyword>
<organism evidence="1 2">
    <name type="scientific">Heterobasidion irregulare (strain TC 32-1)</name>
    <dbReference type="NCBI Taxonomy" id="747525"/>
    <lineage>
        <taxon>Eukaryota</taxon>
        <taxon>Fungi</taxon>
        <taxon>Dikarya</taxon>
        <taxon>Basidiomycota</taxon>
        <taxon>Agaricomycotina</taxon>
        <taxon>Agaricomycetes</taxon>
        <taxon>Russulales</taxon>
        <taxon>Bondarzewiaceae</taxon>
        <taxon>Heterobasidion</taxon>
        <taxon>Heterobasidion annosum species complex</taxon>
    </lineage>
</organism>